<organism evidence="2 3">
    <name type="scientific">Leptospira mtsangambouensis</name>
    <dbReference type="NCBI Taxonomy" id="2484912"/>
    <lineage>
        <taxon>Bacteria</taxon>
        <taxon>Pseudomonadati</taxon>
        <taxon>Spirochaetota</taxon>
        <taxon>Spirochaetia</taxon>
        <taxon>Leptospirales</taxon>
        <taxon>Leptospiraceae</taxon>
        <taxon>Leptospira</taxon>
    </lineage>
</organism>
<name>A0ABY2P4L9_9LEPT</name>
<protein>
    <submittedName>
        <fullName evidence="2">Uncharacterized protein</fullName>
    </submittedName>
</protein>
<accession>A0ABY2P4L9</accession>
<dbReference type="EMBL" id="RQHK01000002">
    <property type="protein sequence ID" value="TGM82419.1"/>
    <property type="molecule type" value="Genomic_DNA"/>
</dbReference>
<gene>
    <name evidence="2" type="ORF">EHR01_06470</name>
</gene>
<evidence type="ECO:0000313" key="3">
    <source>
        <dbReference type="Proteomes" id="UP000297940"/>
    </source>
</evidence>
<sequence>MLAQASFQSLTSRRDSGSGNVVYTSSLYEICANLICKNKNRDKIFLTSRWKCITLVSQFHYD</sequence>
<dbReference type="Proteomes" id="UP000297940">
    <property type="component" value="Unassembled WGS sequence"/>
</dbReference>
<evidence type="ECO:0000313" key="2">
    <source>
        <dbReference type="EMBL" id="TGM82419.1"/>
    </source>
</evidence>
<reference evidence="3" key="1">
    <citation type="journal article" date="2019" name="PLoS Negl. Trop. Dis.">
        <title>Revisiting the worldwide diversity of Leptospira species in the environment.</title>
        <authorList>
            <person name="Vincent A.T."/>
            <person name="Schiettekatte O."/>
            <person name="Bourhy P."/>
            <person name="Veyrier F.J."/>
            <person name="Picardeau M."/>
        </authorList>
    </citation>
    <scope>NUCLEOTIDE SEQUENCE [LARGE SCALE GENOMIC DNA]</scope>
    <source>
        <strain evidence="3">201601298</strain>
    </source>
</reference>
<feature type="region of interest" description="Disordered" evidence="1">
    <location>
        <begin position="1"/>
        <end position="20"/>
    </location>
</feature>
<evidence type="ECO:0000256" key="1">
    <source>
        <dbReference type="SAM" id="MobiDB-lite"/>
    </source>
</evidence>
<comment type="caution">
    <text evidence="2">The sequence shown here is derived from an EMBL/GenBank/DDBJ whole genome shotgun (WGS) entry which is preliminary data.</text>
</comment>
<keyword evidence="3" id="KW-1185">Reference proteome</keyword>
<proteinExistence type="predicted"/>